<evidence type="ECO:0000313" key="2">
    <source>
        <dbReference type="EMBL" id="KAK3938053.1"/>
    </source>
</evidence>
<proteinExistence type="predicted"/>
<name>A0AAN6N4G1_9PEZI</name>
<feature type="region of interest" description="Disordered" evidence="1">
    <location>
        <begin position="18"/>
        <end position="40"/>
    </location>
</feature>
<keyword evidence="3" id="KW-1185">Reference proteome</keyword>
<reference evidence="3" key="1">
    <citation type="journal article" date="2023" name="Mol. Phylogenet. Evol.">
        <title>Genome-scale phylogeny and comparative genomics of the fungal order Sordariales.</title>
        <authorList>
            <person name="Hensen N."/>
            <person name="Bonometti L."/>
            <person name="Westerberg I."/>
            <person name="Brannstrom I.O."/>
            <person name="Guillou S."/>
            <person name="Cros-Aarteil S."/>
            <person name="Calhoun S."/>
            <person name="Haridas S."/>
            <person name="Kuo A."/>
            <person name="Mondo S."/>
            <person name="Pangilinan J."/>
            <person name="Riley R."/>
            <person name="LaButti K."/>
            <person name="Andreopoulos B."/>
            <person name="Lipzen A."/>
            <person name="Chen C."/>
            <person name="Yan M."/>
            <person name="Daum C."/>
            <person name="Ng V."/>
            <person name="Clum A."/>
            <person name="Steindorff A."/>
            <person name="Ohm R.A."/>
            <person name="Martin F."/>
            <person name="Silar P."/>
            <person name="Natvig D.O."/>
            <person name="Lalanne C."/>
            <person name="Gautier V."/>
            <person name="Ament-Velasquez S.L."/>
            <person name="Kruys A."/>
            <person name="Hutchinson M.I."/>
            <person name="Powell A.J."/>
            <person name="Barry K."/>
            <person name="Miller A.N."/>
            <person name="Grigoriev I.V."/>
            <person name="Debuchy R."/>
            <person name="Gladieux P."/>
            <person name="Hiltunen Thoren M."/>
            <person name="Johannesson H."/>
        </authorList>
    </citation>
    <scope>NUCLEOTIDE SEQUENCE [LARGE SCALE GENOMIC DNA]</scope>
    <source>
        <strain evidence="3">CBS 340.73</strain>
    </source>
</reference>
<evidence type="ECO:0000256" key="1">
    <source>
        <dbReference type="SAM" id="MobiDB-lite"/>
    </source>
</evidence>
<accession>A0AAN6N4G1</accession>
<sequence length="308" mass="35008">MQRDSDSRLLATIAKTNLNIDESDKYEGTEDEQRAGEERKNYRKYAPSLLRTTSGARGCWKRSTTQYITTQHDIAQRNTVHTSVNTKNLFNMSTPSGSNQASGTVPFQSTLPQPHLVDPRVLGLYESLKLKPADSVMLRDIWRLILSEHYLKILMGESFGVVQDKHGFFLKDDLRRKHTAGFRLECYFTDFKNPILIILFSKFDPAYPEKDVNRTIGEVTHACSKEVGGYGKVALFNVWHINGRVLFRAPPDAPKDLYTGPDELDSLISPGIAEFCHCVISSYNARGIFKKDARDSNRFPREPARESR</sequence>
<dbReference type="EMBL" id="MU853838">
    <property type="protein sequence ID" value="KAK3938053.1"/>
    <property type="molecule type" value="Genomic_DNA"/>
</dbReference>
<comment type="caution">
    <text evidence="2">The sequence shown here is derived from an EMBL/GenBank/DDBJ whole genome shotgun (WGS) entry which is preliminary data.</text>
</comment>
<dbReference type="AlphaFoldDB" id="A0AAN6N4G1"/>
<organism evidence="2 3">
    <name type="scientific">Diplogelasinospora grovesii</name>
    <dbReference type="NCBI Taxonomy" id="303347"/>
    <lineage>
        <taxon>Eukaryota</taxon>
        <taxon>Fungi</taxon>
        <taxon>Dikarya</taxon>
        <taxon>Ascomycota</taxon>
        <taxon>Pezizomycotina</taxon>
        <taxon>Sordariomycetes</taxon>
        <taxon>Sordariomycetidae</taxon>
        <taxon>Sordariales</taxon>
        <taxon>Diplogelasinosporaceae</taxon>
        <taxon>Diplogelasinospora</taxon>
    </lineage>
</organism>
<evidence type="ECO:0000313" key="3">
    <source>
        <dbReference type="Proteomes" id="UP001303473"/>
    </source>
</evidence>
<dbReference type="Proteomes" id="UP001303473">
    <property type="component" value="Unassembled WGS sequence"/>
</dbReference>
<feature type="compositionally biased region" description="Basic and acidic residues" evidence="1">
    <location>
        <begin position="22"/>
        <end position="40"/>
    </location>
</feature>
<gene>
    <name evidence="2" type="ORF">QBC46DRAFT_410552</name>
</gene>
<protein>
    <submittedName>
        <fullName evidence="2">Uncharacterized protein</fullName>
    </submittedName>
</protein>